<feature type="signal peptide" evidence="2">
    <location>
        <begin position="1"/>
        <end position="18"/>
    </location>
</feature>
<evidence type="ECO:0000313" key="4">
    <source>
        <dbReference type="Proteomes" id="UP000241440"/>
    </source>
</evidence>
<name>A0A855SIS0_PHOAN</name>
<dbReference type="AlphaFoldDB" id="A0A855SIS0"/>
<gene>
    <name evidence="3" type="ORF">C0W41_07760</name>
</gene>
<dbReference type="GeneID" id="61230255"/>
<accession>A0A855SIS0</accession>
<evidence type="ECO:0000256" key="2">
    <source>
        <dbReference type="SAM" id="SignalP"/>
    </source>
</evidence>
<feature type="compositionally biased region" description="Low complexity" evidence="1">
    <location>
        <begin position="181"/>
        <end position="194"/>
    </location>
</feature>
<reference evidence="3 4" key="1">
    <citation type="submission" date="2018-01" db="EMBL/GenBank/DDBJ databases">
        <title>Whole genome sequencing of Histamine producing bacteria.</title>
        <authorList>
            <person name="Butler K."/>
        </authorList>
    </citation>
    <scope>NUCLEOTIDE SEQUENCE [LARGE SCALE GENOMIC DNA]</scope>
    <source>
        <strain evidence="3 4">A2-1</strain>
    </source>
</reference>
<feature type="compositionally biased region" description="Gly residues" evidence="1">
    <location>
        <begin position="160"/>
        <end position="180"/>
    </location>
</feature>
<dbReference type="NCBIfam" id="NF041109">
    <property type="entry name" value="VF_TspB_C_term"/>
    <property type="match status" value="1"/>
</dbReference>
<evidence type="ECO:0000313" key="3">
    <source>
        <dbReference type="EMBL" id="PSX07899.1"/>
    </source>
</evidence>
<dbReference type="RefSeq" id="WP_045082080.1">
    <property type="nucleotide sequence ID" value="NZ_JZSX01000001.1"/>
</dbReference>
<proteinExistence type="predicted"/>
<feature type="compositionally biased region" description="Gly residues" evidence="1">
    <location>
        <begin position="195"/>
        <end position="210"/>
    </location>
</feature>
<dbReference type="Proteomes" id="UP000241440">
    <property type="component" value="Unassembled WGS sequence"/>
</dbReference>
<feature type="region of interest" description="Disordered" evidence="1">
    <location>
        <begin position="149"/>
        <end position="219"/>
    </location>
</feature>
<sequence>MKWILLLVPMFFSSYSFAFEWQIVKSDENTYIGGSCDGYVQYWVNKYKSWYPDNHYSGTVLACTPRGHNENNVTFEIGMIPSDSCEADKLPDYPNTVCKPPPFCERPETQQSIDDQIQACLDGTPKGSTANINLQCNAETETIDVIEPCNYSPIGEDGDGGGSGGGDTDGGNDGEGGGGECSTLLGGSCPPDSGDGSGGGDGGDGSGGGTNPDEPVTPENYCEVYPELCPNISPECIENPELCDIPVENPDVIANLAKITQLLQVNNTISDTDAQNSGLALINDDVMIDNQINVIDKLETIKDNSKVTADNTDLVTDHLQNITDLNQYQAELLNELIEKPAGGGGGASGEISAKVSETNETLDEIKEALTEDSCAENPEDESCIPNQLTIVGCESFSCSGDKLKCASLELQHKSWCESQNIDWDKALNDPMRDYASKFDQTQLIGEQFDFSTPDQKYFGVAGIDFATAGCPSPEVISIYGKNIEIPYDPFCWLAQYLKPFLEALSGVVAMLIAAKGVGRGL</sequence>
<evidence type="ECO:0000256" key="1">
    <source>
        <dbReference type="SAM" id="MobiDB-lite"/>
    </source>
</evidence>
<keyword evidence="2" id="KW-0732">Signal</keyword>
<comment type="caution">
    <text evidence="3">The sequence shown here is derived from an EMBL/GenBank/DDBJ whole genome shotgun (WGS) entry which is preliminary data.</text>
</comment>
<organism evidence="3 4">
    <name type="scientific">Photobacterium angustum</name>
    <dbReference type="NCBI Taxonomy" id="661"/>
    <lineage>
        <taxon>Bacteria</taxon>
        <taxon>Pseudomonadati</taxon>
        <taxon>Pseudomonadota</taxon>
        <taxon>Gammaproteobacteria</taxon>
        <taxon>Vibrionales</taxon>
        <taxon>Vibrionaceae</taxon>
        <taxon>Photobacterium</taxon>
    </lineage>
</organism>
<feature type="chain" id="PRO_5032938288" evidence="2">
    <location>
        <begin position="19"/>
        <end position="521"/>
    </location>
</feature>
<dbReference type="EMBL" id="PYOY01000003">
    <property type="protein sequence ID" value="PSX07899.1"/>
    <property type="molecule type" value="Genomic_DNA"/>
</dbReference>
<protein>
    <submittedName>
        <fullName evidence="3">Uncharacterized protein</fullName>
    </submittedName>
</protein>